<dbReference type="Proteomes" id="UP001237823">
    <property type="component" value="Unassembled WGS sequence"/>
</dbReference>
<gene>
    <name evidence="1" type="ORF">QUG92_08590</name>
</gene>
<comment type="caution">
    <text evidence="1">The sequence shown here is derived from an EMBL/GenBank/DDBJ whole genome shotgun (WGS) entry which is preliminary data.</text>
</comment>
<organism evidence="1 2">
    <name type="scientific">Curtobacterium citri</name>
    <dbReference type="NCBI Taxonomy" id="3055139"/>
    <lineage>
        <taxon>Bacteria</taxon>
        <taxon>Bacillati</taxon>
        <taxon>Actinomycetota</taxon>
        <taxon>Actinomycetes</taxon>
        <taxon>Micrococcales</taxon>
        <taxon>Microbacteriaceae</taxon>
        <taxon>Curtobacterium</taxon>
    </lineage>
</organism>
<dbReference type="RefSeq" id="WP_289458727.1">
    <property type="nucleotide sequence ID" value="NZ_JAUCML010000004.1"/>
</dbReference>
<accession>A0ABT7T6G3</accession>
<protein>
    <submittedName>
        <fullName evidence="1">Uncharacterized protein</fullName>
    </submittedName>
</protein>
<reference evidence="1 2" key="1">
    <citation type="submission" date="2023-06" db="EMBL/GenBank/DDBJ databases">
        <authorList>
            <person name="Feng G."/>
            <person name="Li J."/>
            <person name="Zhu H."/>
        </authorList>
    </citation>
    <scope>NUCLEOTIDE SEQUENCE [LARGE SCALE GENOMIC DNA]</scope>
    <source>
        <strain evidence="1 2">RHCKG23</strain>
    </source>
</reference>
<keyword evidence="2" id="KW-1185">Reference proteome</keyword>
<evidence type="ECO:0000313" key="2">
    <source>
        <dbReference type="Proteomes" id="UP001237823"/>
    </source>
</evidence>
<sequence>MDHKTVDERDTEWETATPRLRAFFWTKGRTHLDCEEISGATISEASSWARGEAARRGAALDLAILSTDKAGAPGLIWLTDEGGADA</sequence>
<dbReference type="EMBL" id="JAUCML010000004">
    <property type="protein sequence ID" value="MDM7885162.1"/>
    <property type="molecule type" value="Genomic_DNA"/>
</dbReference>
<name>A0ABT7T6G3_9MICO</name>
<evidence type="ECO:0000313" key="1">
    <source>
        <dbReference type="EMBL" id="MDM7885162.1"/>
    </source>
</evidence>
<proteinExistence type="predicted"/>